<gene>
    <name evidence="2" type="primary">AUGUSTUS-3.0.2_31308</name>
    <name evidence="2" type="ORF">TcasGA2_TC031308</name>
</gene>
<organism evidence="2 3">
    <name type="scientific">Tribolium castaneum</name>
    <name type="common">Red flour beetle</name>
    <dbReference type="NCBI Taxonomy" id="7070"/>
    <lineage>
        <taxon>Eukaryota</taxon>
        <taxon>Metazoa</taxon>
        <taxon>Ecdysozoa</taxon>
        <taxon>Arthropoda</taxon>
        <taxon>Hexapoda</taxon>
        <taxon>Insecta</taxon>
        <taxon>Pterygota</taxon>
        <taxon>Neoptera</taxon>
        <taxon>Endopterygota</taxon>
        <taxon>Coleoptera</taxon>
        <taxon>Polyphaga</taxon>
        <taxon>Cucujiformia</taxon>
        <taxon>Tenebrionidae</taxon>
        <taxon>Tenebrionidae incertae sedis</taxon>
        <taxon>Tribolium</taxon>
    </lineage>
</organism>
<dbReference type="SMART" id="SM00450">
    <property type="entry name" value="RHOD"/>
    <property type="match status" value="1"/>
</dbReference>
<evidence type="ECO:0000313" key="2">
    <source>
        <dbReference type="EMBL" id="KYB25070.1"/>
    </source>
</evidence>
<dbReference type="STRING" id="7070.A0A139WAY7"/>
<reference evidence="2 3" key="1">
    <citation type="journal article" date="2008" name="Nature">
        <title>The genome of the model beetle and pest Tribolium castaneum.</title>
        <authorList>
            <consortium name="Tribolium Genome Sequencing Consortium"/>
            <person name="Richards S."/>
            <person name="Gibbs R.A."/>
            <person name="Weinstock G.M."/>
            <person name="Brown S.J."/>
            <person name="Denell R."/>
            <person name="Beeman R.W."/>
            <person name="Gibbs R."/>
            <person name="Beeman R.W."/>
            <person name="Brown S.J."/>
            <person name="Bucher G."/>
            <person name="Friedrich M."/>
            <person name="Grimmelikhuijzen C.J."/>
            <person name="Klingler M."/>
            <person name="Lorenzen M."/>
            <person name="Richards S."/>
            <person name="Roth S."/>
            <person name="Schroder R."/>
            <person name="Tautz D."/>
            <person name="Zdobnov E.M."/>
            <person name="Muzny D."/>
            <person name="Gibbs R.A."/>
            <person name="Weinstock G.M."/>
            <person name="Attaway T."/>
            <person name="Bell S."/>
            <person name="Buhay C.J."/>
            <person name="Chandrabose M.N."/>
            <person name="Chavez D."/>
            <person name="Clerk-Blankenburg K.P."/>
            <person name="Cree A."/>
            <person name="Dao M."/>
            <person name="Davis C."/>
            <person name="Chacko J."/>
            <person name="Dinh H."/>
            <person name="Dugan-Rocha S."/>
            <person name="Fowler G."/>
            <person name="Garner T.T."/>
            <person name="Garnes J."/>
            <person name="Gnirke A."/>
            <person name="Hawes A."/>
            <person name="Hernandez J."/>
            <person name="Hines S."/>
            <person name="Holder M."/>
            <person name="Hume J."/>
            <person name="Jhangiani S.N."/>
            <person name="Joshi V."/>
            <person name="Khan Z.M."/>
            <person name="Jackson L."/>
            <person name="Kovar C."/>
            <person name="Kowis A."/>
            <person name="Lee S."/>
            <person name="Lewis L.R."/>
            <person name="Margolis J."/>
            <person name="Morgan M."/>
            <person name="Nazareth L.V."/>
            <person name="Nguyen N."/>
            <person name="Okwuonu G."/>
            <person name="Parker D."/>
            <person name="Richards S."/>
            <person name="Ruiz S.J."/>
            <person name="Santibanez J."/>
            <person name="Savard J."/>
            <person name="Scherer S.E."/>
            <person name="Schneider B."/>
            <person name="Sodergren E."/>
            <person name="Tautz D."/>
            <person name="Vattahil S."/>
            <person name="Villasana D."/>
            <person name="White C.S."/>
            <person name="Wright R."/>
            <person name="Park Y."/>
            <person name="Beeman R.W."/>
            <person name="Lord J."/>
            <person name="Oppert B."/>
            <person name="Lorenzen M."/>
            <person name="Brown S."/>
            <person name="Wang L."/>
            <person name="Savard J."/>
            <person name="Tautz D."/>
            <person name="Richards S."/>
            <person name="Weinstock G."/>
            <person name="Gibbs R.A."/>
            <person name="Liu Y."/>
            <person name="Worley K."/>
            <person name="Weinstock G."/>
            <person name="Elsik C.G."/>
            <person name="Reese J.T."/>
            <person name="Elhaik E."/>
            <person name="Landan G."/>
            <person name="Graur D."/>
            <person name="Arensburger P."/>
            <person name="Atkinson P."/>
            <person name="Beeman R.W."/>
            <person name="Beidler J."/>
            <person name="Brown S.J."/>
            <person name="Demuth J.P."/>
            <person name="Drury D.W."/>
            <person name="Du Y.Z."/>
            <person name="Fujiwara H."/>
            <person name="Lorenzen M."/>
            <person name="Maselli V."/>
            <person name="Osanai M."/>
            <person name="Park Y."/>
            <person name="Robertson H.M."/>
            <person name="Tu Z."/>
            <person name="Wang J.J."/>
            <person name="Wang S."/>
            <person name="Richards S."/>
            <person name="Song H."/>
            <person name="Zhang L."/>
            <person name="Sodergren E."/>
            <person name="Werner D."/>
            <person name="Stanke M."/>
            <person name="Morgenstern B."/>
            <person name="Solovyev V."/>
            <person name="Kosarev P."/>
            <person name="Brown G."/>
            <person name="Chen H.C."/>
            <person name="Ermolaeva O."/>
            <person name="Hlavina W."/>
            <person name="Kapustin Y."/>
            <person name="Kiryutin B."/>
            <person name="Kitts P."/>
            <person name="Maglott D."/>
            <person name="Pruitt K."/>
            <person name="Sapojnikov V."/>
            <person name="Souvorov A."/>
            <person name="Mackey A.J."/>
            <person name="Waterhouse R.M."/>
            <person name="Wyder S."/>
            <person name="Zdobnov E.M."/>
            <person name="Zdobnov E.M."/>
            <person name="Wyder S."/>
            <person name="Kriventseva E.V."/>
            <person name="Kadowaki T."/>
            <person name="Bork P."/>
            <person name="Aranda M."/>
            <person name="Bao R."/>
            <person name="Beermann A."/>
            <person name="Berns N."/>
            <person name="Bolognesi R."/>
            <person name="Bonneton F."/>
            <person name="Bopp D."/>
            <person name="Brown S.J."/>
            <person name="Bucher G."/>
            <person name="Butts T."/>
            <person name="Chaumot A."/>
            <person name="Denell R.E."/>
            <person name="Ferrier D.E."/>
            <person name="Friedrich M."/>
            <person name="Gordon C.M."/>
            <person name="Jindra M."/>
            <person name="Klingler M."/>
            <person name="Lan Q."/>
            <person name="Lattorff H.M."/>
            <person name="Laudet V."/>
            <person name="von Levetsow C."/>
            <person name="Liu Z."/>
            <person name="Lutz R."/>
            <person name="Lynch J.A."/>
            <person name="da Fonseca R.N."/>
            <person name="Posnien N."/>
            <person name="Reuter R."/>
            <person name="Roth S."/>
            <person name="Savard J."/>
            <person name="Schinko J.B."/>
            <person name="Schmitt C."/>
            <person name="Schoppmeier M."/>
            <person name="Schroder R."/>
            <person name="Shippy T.D."/>
            <person name="Simonnet F."/>
            <person name="Marques-Souza H."/>
            <person name="Tautz D."/>
            <person name="Tomoyasu Y."/>
            <person name="Trauner J."/>
            <person name="Van der Zee M."/>
            <person name="Vervoort M."/>
            <person name="Wittkopp N."/>
            <person name="Wimmer E.A."/>
            <person name="Yang X."/>
            <person name="Jones A.K."/>
            <person name="Sattelle D.B."/>
            <person name="Ebert P.R."/>
            <person name="Nelson D."/>
            <person name="Scott J.G."/>
            <person name="Beeman R.W."/>
            <person name="Muthukrishnan S."/>
            <person name="Kramer K.J."/>
            <person name="Arakane Y."/>
            <person name="Beeman R.W."/>
            <person name="Zhu Q."/>
            <person name="Hogenkamp D."/>
            <person name="Dixit R."/>
            <person name="Oppert B."/>
            <person name="Jiang H."/>
            <person name="Zou Z."/>
            <person name="Marshall J."/>
            <person name="Elpidina E."/>
            <person name="Vinokurov K."/>
            <person name="Oppert C."/>
            <person name="Zou Z."/>
            <person name="Evans J."/>
            <person name="Lu Z."/>
            <person name="Zhao P."/>
            <person name="Sumathipala N."/>
            <person name="Altincicek B."/>
            <person name="Vilcinskas A."/>
            <person name="Williams M."/>
            <person name="Hultmark D."/>
            <person name="Hetru C."/>
            <person name="Jiang H."/>
            <person name="Grimmelikhuijzen C.J."/>
            <person name="Hauser F."/>
            <person name="Cazzamali G."/>
            <person name="Williamson M."/>
            <person name="Park Y."/>
            <person name="Li B."/>
            <person name="Tanaka Y."/>
            <person name="Predel R."/>
            <person name="Neupert S."/>
            <person name="Schachtner J."/>
            <person name="Verleyen P."/>
            <person name="Raible F."/>
            <person name="Bork P."/>
            <person name="Friedrich M."/>
            <person name="Walden K.K."/>
            <person name="Robertson H.M."/>
            <person name="Angeli S."/>
            <person name="Foret S."/>
            <person name="Bucher G."/>
            <person name="Schuetz S."/>
            <person name="Maleszka R."/>
            <person name="Wimmer E.A."/>
            <person name="Beeman R.W."/>
            <person name="Lorenzen M."/>
            <person name="Tomoyasu Y."/>
            <person name="Miller S.C."/>
            <person name="Grossmann D."/>
            <person name="Bucher G."/>
        </authorList>
    </citation>
    <scope>NUCLEOTIDE SEQUENCE [LARGE SCALE GENOMIC DNA]</scope>
    <source>
        <strain evidence="2 3">Georgia GA2</strain>
    </source>
</reference>
<dbReference type="OrthoDB" id="566238at2759"/>
<dbReference type="InterPro" id="IPR036873">
    <property type="entry name" value="Rhodanese-like_dom_sf"/>
</dbReference>
<dbReference type="EMBL" id="KQ971379">
    <property type="protein sequence ID" value="KYB25070.1"/>
    <property type="molecule type" value="Genomic_DNA"/>
</dbReference>
<reference evidence="2 3" key="2">
    <citation type="journal article" date="2010" name="Nucleic Acids Res.">
        <title>BeetleBase in 2010: revisions to provide comprehensive genomic information for Tribolium castaneum.</title>
        <authorList>
            <person name="Kim H.S."/>
            <person name="Murphy T."/>
            <person name="Xia J."/>
            <person name="Caragea D."/>
            <person name="Park Y."/>
            <person name="Beeman R.W."/>
            <person name="Lorenzen M.D."/>
            <person name="Butcher S."/>
            <person name="Manak J.R."/>
            <person name="Brown S.J."/>
        </authorList>
    </citation>
    <scope>GENOME REANNOTATION</scope>
    <source>
        <strain evidence="2 3">Georgia GA2</strain>
    </source>
</reference>
<protein>
    <submittedName>
        <fullName evidence="2">Heat shock protein 67B2-like Protein</fullName>
    </submittedName>
</protein>
<evidence type="ECO:0000313" key="3">
    <source>
        <dbReference type="Proteomes" id="UP000007266"/>
    </source>
</evidence>
<keyword evidence="2" id="KW-0346">Stress response</keyword>
<name>A0A139WAY7_TRICA</name>
<dbReference type="PANTHER" id="PTHR44086">
    <property type="entry name" value="THIOSULFATE SULFURTRANSFERASE RDL2, MITOCHONDRIAL-RELATED"/>
    <property type="match status" value="1"/>
</dbReference>
<dbReference type="SUPFAM" id="SSF52821">
    <property type="entry name" value="Rhodanese/Cell cycle control phosphatase"/>
    <property type="match status" value="1"/>
</dbReference>
<dbReference type="PANTHER" id="PTHR44086:SF10">
    <property type="entry name" value="THIOSULFATE SULFURTRANSFERASE_RHODANESE-LIKE DOMAIN-CONTAINING PROTEIN 3"/>
    <property type="match status" value="1"/>
</dbReference>
<dbReference type="InParanoid" id="A0A139WAY7"/>
<dbReference type="KEGG" id="tca:103314410"/>
<feature type="domain" description="Rhodanese" evidence="1">
    <location>
        <begin position="15"/>
        <end position="114"/>
    </location>
</feature>
<dbReference type="Gene3D" id="3.40.250.10">
    <property type="entry name" value="Rhodanese-like domain"/>
    <property type="match status" value="1"/>
</dbReference>
<accession>A0A139WAY7</accession>
<dbReference type="OMA" id="KEWVTYE"/>
<dbReference type="PROSITE" id="PS50206">
    <property type="entry name" value="RHODANESE_3"/>
    <property type="match status" value="1"/>
</dbReference>
<dbReference type="AlphaFoldDB" id="A0A139WAY7"/>
<dbReference type="Pfam" id="PF00581">
    <property type="entry name" value="Rhodanese"/>
    <property type="match status" value="1"/>
</dbReference>
<evidence type="ECO:0000259" key="1">
    <source>
        <dbReference type="PROSITE" id="PS50206"/>
    </source>
</evidence>
<keyword evidence="3" id="KW-1185">Reference proteome</keyword>
<dbReference type="InterPro" id="IPR001763">
    <property type="entry name" value="Rhodanese-like_dom"/>
</dbReference>
<proteinExistence type="predicted"/>
<dbReference type="Proteomes" id="UP000007266">
    <property type="component" value="Linkage group 10"/>
</dbReference>
<sequence length="116" mass="13085">MSDEVTFDYVRSLKDNRQVLLIDVRNPSELAQTGTIPGSINIPLATLEETLQNTSDEQFRQVFRREKPTNTTPLVFSCQSGRRSRAALDLAKNLGYVNAKHFPGGWTGWVQQCKTN</sequence>